<dbReference type="InterPro" id="IPR038765">
    <property type="entry name" value="Papain-like_cys_pep_sf"/>
</dbReference>
<accession>K1KVH2</accession>
<protein>
    <submittedName>
        <fullName evidence="1">Uncharacterized protein</fullName>
    </submittedName>
</protein>
<dbReference type="RefSeq" id="WP_008404099.1">
    <property type="nucleotide sequence ID" value="NZ_AMCK01000002.1"/>
</dbReference>
<sequence>MQASENILKIWNQFKHFPMETLTKAWYAKQDPLKYQRSVELMKEHYKQYKITGNCFDLAIWLLDEFKRNNIEAYAIGHHLFTEDAHIAVIAVDEKKYKYLCDLGDQWIQPICVDKNSPFSHLEECIGFFPGAKIQVQHQGYDEIEILYKRPNGKISKQVFNLNAIDEKQLLEAAEFSQRLIKPYPLLESRQYENEITHWEFYNFRSYSSSMNGLLEDAKQRTVAEWATIIHEKTNYNFEILLEVLSYYMELQNLKLKS</sequence>
<keyword evidence="2" id="KW-1185">Reference proteome</keyword>
<reference evidence="1 2" key="1">
    <citation type="journal article" date="2012" name="J. Bacteriol.">
        <title>Draft Genome Sequence of Bacillus isronensis Strain B3W22, Isolated from the Upper Atmosphere.</title>
        <authorList>
            <person name="Shivaji S."/>
            <person name="Ara S."/>
            <person name="Singh S.K."/>
            <person name="Bandi S."/>
            <person name="Singh A."/>
            <person name="Pinnaka A.K."/>
        </authorList>
    </citation>
    <scope>NUCLEOTIDE SEQUENCE [LARGE SCALE GENOMIC DNA]</scope>
    <source>
        <strain evidence="1 2">B3W22</strain>
    </source>
</reference>
<dbReference type="EMBL" id="AMCK01000002">
    <property type="protein sequence ID" value="EKB46551.1"/>
    <property type="molecule type" value="Genomic_DNA"/>
</dbReference>
<dbReference type="AlphaFoldDB" id="K1KVH2"/>
<dbReference type="PATRIC" id="fig|1224748.3.peg.758"/>
<dbReference type="SUPFAM" id="SSF54001">
    <property type="entry name" value="Cysteine proteinases"/>
    <property type="match status" value="1"/>
</dbReference>
<evidence type="ECO:0000313" key="1">
    <source>
        <dbReference type="EMBL" id="EKB46551.1"/>
    </source>
</evidence>
<evidence type="ECO:0000313" key="2">
    <source>
        <dbReference type="Proteomes" id="UP000004738"/>
    </source>
</evidence>
<comment type="caution">
    <text evidence="1">The sequence shown here is derived from an EMBL/GenBank/DDBJ whole genome shotgun (WGS) entry which is preliminary data.</text>
</comment>
<organism evidence="1 2">
    <name type="scientific">Solibacillus isronensis B3W22</name>
    <dbReference type="NCBI Taxonomy" id="1224748"/>
    <lineage>
        <taxon>Bacteria</taxon>
        <taxon>Bacillati</taxon>
        <taxon>Bacillota</taxon>
        <taxon>Bacilli</taxon>
        <taxon>Bacillales</taxon>
        <taxon>Caryophanaceae</taxon>
        <taxon>Solibacillus</taxon>
    </lineage>
</organism>
<name>K1KVH2_9BACL</name>
<proteinExistence type="predicted"/>
<gene>
    <name evidence="1" type="ORF">B857_00761</name>
</gene>
<dbReference type="Proteomes" id="UP000004738">
    <property type="component" value="Unassembled WGS sequence"/>
</dbReference>